<keyword evidence="2" id="KW-1015">Disulfide bond</keyword>
<gene>
    <name evidence="5" type="ORF">BVRB_030920</name>
</gene>
<dbReference type="Proteomes" id="UP000035740">
    <property type="component" value="Unassembled WGS sequence"/>
</dbReference>
<dbReference type="PANTHER" id="PTHR22977">
    <property type="entry name" value="COX ASSEMBLY MITOCHONDRIAL PROTEIN"/>
    <property type="match status" value="1"/>
</dbReference>
<comment type="similarity">
    <text evidence="1 3">Belongs to the CMC family.</text>
</comment>
<evidence type="ECO:0000256" key="1">
    <source>
        <dbReference type="ARBA" id="ARBA00007347"/>
    </source>
</evidence>
<evidence type="ECO:0000256" key="4">
    <source>
        <dbReference type="SAM" id="MobiDB-lite"/>
    </source>
</evidence>
<keyword evidence="3" id="KW-0496">Mitochondrion</keyword>
<name>A0A0J8B0P4_BETVV</name>
<dbReference type="EMBL" id="KQ102142">
    <property type="protein sequence ID" value="KMS93493.1"/>
    <property type="molecule type" value="Genomic_DNA"/>
</dbReference>
<dbReference type="PANTHER" id="PTHR22977:SF5">
    <property type="entry name" value="COX ASSEMBLY MITOCHONDRIAL PROTEIN HOMOLOG"/>
    <property type="match status" value="1"/>
</dbReference>
<protein>
    <recommendedName>
        <fullName evidence="3">COX assembly mitochondrial protein</fullName>
    </recommendedName>
</protein>
<dbReference type="InterPro" id="IPR013892">
    <property type="entry name" value="Cyt_c_biogenesis_Cmc1-like"/>
</dbReference>
<evidence type="ECO:0000313" key="6">
    <source>
        <dbReference type="Proteomes" id="UP000035740"/>
    </source>
</evidence>
<accession>A0A0J8B0P4</accession>
<organism evidence="5 6">
    <name type="scientific">Beta vulgaris subsp. vulgaris</name>
    <name type="common">Beet</name>
    <dbReference type="NCBI Taxonomy" id="3555"/>
    <lineage>
        <taxon>Eukaryota</taxon>
        <taxon>Viridiplantae</taxon>
        <taxon>Streptophyta</taxon>
        <taxon>Embryophyta</taxon>
        <taxon>Tracheophyta</taxon>
        <taxon>Spermatophyta</taxon>
        <taxon>Magnoliopsida</taxon>
        <taxon>eudicotyledons</taxon>
        <taxon>Gunneridae</taxon>
        <taxon>Pentapetalae</taxon>
        <taxon>Caryophyllales</taxon>
        <taxon>Chenopodiaceae</taxon>
        <taxon>Betoideae</taxon>
        <taxon>Beta</taxon>
    </lineage>
</organism>
<dbReference type="Pfam" id="PF08583">
    <property type="entry name" value="Cmc1"/>
    <property type="match status" value="1"/>
</dbReference>
<proteinExistence type="inferred from homology"/>
<feature type="non-terminal residue" evidence="5">
    <location>
        <position position="119"/>
    </location>
</feature>
<feature type="region of interest" description="Disordered" evidence="4">
    <location>
        <begin position="1"/>
        <end position="34"/>
    </location>
</feature>
<comment type="subcellular location">
    <subcellularLocation>
        <location evidence="3">Mitochondrion</location>
    </subcellularLocation>
</comment>
<feature type="non-terminal residue" evidence="5">
    <location>
        <position position="1"/>
    </location>
</feature>
<evidence type="ECO:0000256" key="2">
    <source>
        <dbReference type="ARBA" id="ARBA00023157"/>
    </source>
</evidence>
<dbReference type="GO" id="GO:0005739">
    <property type="term" value="C:mitochondrion"/>
    <property type="evidence" value="ECO:0007669"/>
    <property type="project" value="UniProtKB-SubCell"/>
</dbReference>
<evidence type="ECO:0000313" key="5">
    <source>
        <dbReference type="EMBL" id="KMS93493.1"/>
    </source>
</evidence>
<evidence type="ECO:0000256" key="3">
    <source>
        <dbReference type="RuleBase" id="RU364104"/>
    </source>
</evidence>
<sequence length="119" mass="13715">RVRQQGRDRNRRAGVVRQPGVGRGSGGRLRRRTGLRSAMKKIEEEQVRRRMFAEARLKCDATIKVFAECAKGRSVSVLWACRELNKKMNACLHQFTNSEYFEQYKQDRLATNNDSAIPS</sequence>
<dbReference type="AlphaFoldDB" id="A0A0J8B0P4"/>
<keyword evidence="6" id="KW-1185">Reference proteome</keyword>
<dbReference type="OrthoDB" id="6224010at2759"/>
<reference evidence="5 6" key="1">
    <citation type="journal article" date="2014" name="Nature">
        <title>The genome of the recently domesticated crop plant sugar beet (Beta vulgaris).</title>
        <authorList>
            <person name="Dohm J.C."/>
            <person name="Minoche A.E."/>
            <person name="Holtgrawe D."/>
            <person name="Capella-Gutierrez S."/>
            <person name="Zakrzewski F."/>
            <person name="Tafer H."/>
            <person name="Rupp O."/>
            <person name="Sorensen T.R."/>
            <person name="Stracke R."/>
            <person name="Reinhardt R."/>
            <person name="Goesmann A."/>
            <person name="Kraft T."/>
            <person name="Schulz B."/>
            <person name="Stadler P.F."/>
            <person name="Schmidt T."/>
            <person name="Gabaldon T."/>
            <person name="Lehrach H."/>
            <person name="Weisshaar B."/>
            <person name="Himmelbauer H."/>
        </authorList>
    </citation>
    <scope>NUCLEOTIDE SEQUENCE [LARGE SCALE GENOMIC DNA]</scope>
    <source>
        <tissue evidence="5">Taproot</tissue>
    </source>
</reference>